<dbReference type="CDD" id="cd08556">
    <property type="entry name" value="GDPD"/>
    <property type="match status" value="1"/>
</dbReference>
<dbReference type="SUPFAM" id="SSF51695">
    <property type="entry name" value="PLC-like phosphodiesterases"/>
    <property type="match status" value="1"/>
</dbReference>
<dbReference type="GO" id="GO:0008081">
    <property type="term" value="F:phosphoric diester hydrolase activity"/>
    <property type="evidence" value="ECO:0007669"/>
    <property type="project" value="InterPro"/>
</dbReference>
<dbReference type="InterPro" id="IPR030395">
    <property type="entry name" value="GP_PDE_dom"/>
</dbReference>
<dbReference type="InterPro" id="IPR017946">
    <property type="entry name" value="PLC-like_Pdiesterase_TIM-brl"/>
</dbReference>
<dbReference type="AlphaFoldDB" id="A0A6J4LD80"/>
<reference evidence="3" key="1">
    <citation type="submission" date="2020-02" db="EMBL/GenBank/DDBJ databases">
        <authorList>
            <person name="Meier V. D."/>
        </authorList>
    </citation>
    <scope>NUCLEOTIDE SEQUENCE</scope>
    <source>
        <strain evidence="3">AVDCRST_MAG48</strain>
    </source>
</reference>
<evidence type="ECO:0000256" key="1">
    <source>
        <dbReference type="SAM" id="MobiDB-lite"/>
    </source>
</evidence>
<dbReference type="PANTHER" id="PTHR46211:SF1">
    <property type="entry name" value="GLYCEROPHOSPHODIESTER PHOSPHODIESTERASE, CYTOPLASMIC"/>
    <property type="match status" value="1"/>
</dbReference>
<dbReference type="Pfam" id="PF03009">
    <property type="entry name" value="GDPD"/>
    <property type="match status" value="1"/>
</dbReference>
<feature type="region of interest" description="Disordered" evidence="1">
    <location>
        <begin position="1"/>
        <end position="27"/>
    </location>
</feature>
<dbReference type="PANTHER" id="PTHR46211">
    <property type="entry name" value="GLYCEROPHOSPHORYL DIESTER PHOSPHODIESTERASE"/>
    <property type="match status" value="1"/>
</dbReference>
<dbReference type="PROSITE" id="PS51704">
    <property type="entry name" value="GP_PDE"/>
    <property type="match status" value="1"/>
</dbReference>
<evidence type="ECO:0000259" key="2">
    <source>
        <dbReference type="PROSITE" id="PS51704"/>
    </source>
</evidence>
<organism evidence="3">
    <name type="scientific">uncultured Friedmanniella sp</name>
    <dbReference type="NCBI Taxonomy" id="335381"/>
    <lineage>
        <taxon>Bacteria</taxon>
        <taxon>Bacillati</taxon>
        <taxon>Actinomycetota</taxon>
        <taxon>Actinomycetes</taxon>
        <taxon>Propionibacteriales</taxon>
        <taxon>Nocardioidaceae</taxon>
        <taxon>Friedmanniella</taxon>
        <taxon>environmental samples</taxon>
    </lineage>
</organism>
<proteinExistence type="predicted"/>
<name>A0A6J4LD80_9ACTN</name>
<dbReference type="Gene3D" id="3.20.20.190">
    <property type="entry name" value="Phosphatidylinositol (PI) phosphodiesterase"/>
    <property type="match status" value="1"/>
</dbReference>
<sequence length="479" mass="49264">MDTPAGPRAGAGGGGVPRSTAAVSPGPGWATRVGDLVYPLTISHRGGPNIYPENSWEAKSGSVSAGFVPEFDLQLLADGRTLVSCHDTTVDRTMTGIASGPVSTKTVPEWKRARIRPAIPGGREGRPILWDEVLDTWGGVVVLVPELKDPAGADVFVAGVVRRGLQSSVLAQTFDQTIARRIAAAGIETMFLSHRYPAEPVEALLAAGIGFVGADLAHWTTADVAAGQAAGLRVLGFTVRTRAEAMGAVAQACDGVFSDDAWLTTDSIPVQSGDPFGDGVKPFGMGQPYRSPGVDVLDPPLRLAGRSLGFSAPTGVVTYARAPWAGTVEQPVRVAMRVHFGPSADQAEDAGFVLLRDAAGRRFVDGPAPGQDALVLVVGRDGRLRGWSCTDGSPPLPLGPTSPPAAPLVAPGAEGVVDFSVVLTGATARLHAQGGGTVGDVLLDGITSPGPAGLLLRWPGTRAPGFPGFISDVTVVPLA</sequence>
<gene>
    <name evidence="3" type="ORF">AVDCRST_MAG48-3116</name>
</gene>
<protein>
    <recommendedName>
        <fullName evidence="2">GP-PDE domain-containing protein</fullName>
    </recommendedName>
</protein>
<accession>A0A6J4LD80</accession>
<evidence type="ECO:0000313" key="3">
    <source>
        <dbReference type="EMBL" id="CAA9330465.1"/>
    </source>
</evidence>
<dbReference type="EMBL" id="CADCTS010000443">
    <property type="protein sequence ID" value="CAA9330465.1"/>
    <property type="molecule type" value="Genomic_DNA"/>
</dbReference>
<feature type="domain" description="GP-PDE" evidence="2">
    <location>
        <begin position="39"/>
        <end position="275"/>
    </location>
</feature>
<dbReference type="GO" id="GO:0006629">
    <property type="term" value="P:lipid metabolic process"/>
    <property type="evidence" value="ECO:0007669"/>
    <property type="project" value="InterPro"/>
</dbReference>